<accession>A0A6C0IR17</accession>
<feature type="region of interest" description="Disordered" evidence="1">
    <location>
        <begin position="207"/>
        <end position="229"/>
    </location>
</feature>
<feature type="compositionally biased region" description="Polar residues" evidence="1">
    <location>
        <begin position="219"/>
        <end position="229"/>
    </location>
</feature>
<proteinExistence type="predicted"/>
<dbReference type="AlphaFoldDB" id="A0A6C0IR17"/>
<sequence length="229" mass="26800">MEDYSKGKIYKIISDHCELPYIGSTTNPLEIRFDEHQRWYKKWINNGKKRTAGEYCSSAGILQYDDARIELVKNYPCNSKKELREYEGTFQQIGVNCVNIKKAGRTRAEYHQQVTKKRSPEELERSKKRTTAYNKNPDVIAHRSELMPCDCGALISRIKLKRHKESAIHKLFFKDPKAHAIKMQEKEERSKVKKWKCDCGSEINISQTSGAKNKHNNTPKHQNWLKIQQ</sequence>
<protein>
    <submittedName>
        <fullName evidence="2">Uncharacterized protein</fullName>
    </submittedName>
</protein>
<evidence type="ECO:0000256" key="1">
    <source>
        <dbReference type="SAM" id="MobiDB-lite"/>
    </source>
</evidence>
<organism evidence="2">
    <name type="scientific">viral metagenome</name>
    <dbReference type="NCBI Taxonomy" id="1070528"/>
    <lineage>
        <taxon>unclassified sequences</taxon>
        <taxon>metagenomes</taxon>
        <taxon>organismal metagenomes</taxon>
    </lineage>
</organism>
<evidence type="ECO:0000313" key="2">
    <source>
        <dbReference type="EMBL" id="QHT95010.1"/>
    </source>
</evidence>
<reference evidence="2" key="1">
    <citation type="journal article" date="2020" name="Nature">
        <title>Giant virus diversity and host interactions through global metagenomics.</title>
        <authorList>
            <person name="Schulz F."/>
            <person name="Roux S."/>
            <person name="Paez-Espino D."/>
            <person name="Jungbluth S."/>
            <person name="Walsh D.A."/>
            <person name="Denef V.J."/>
            <person name="McMahon K.D."/>
            <person name="Konstantinidis K.T."/>
            <person name="Eloe-Fadrosh E.A."/>
            <person name="Kyrpides N.C."/>
            <person name="Woyke T."/>
        </authorList>
    </citation>
    <scope>NUCLEOTIDE SEQUENCE</scope>
    <source>
        <strain evidence="2">GVMAG-M-3300024261-37</strain>
    </source>
</reference>
<name>A0A6C0IR17_9ZZZZ</name>
<dbReference type="EMBL" id="MN740233">
    <property type="protein sequence ID" value="QHT95010.1"/>
    <property type="molecule type" value="Genomic_DNA"/>
</dbReference>